<evidence type="ECO:0000313" key="5">
    <source>
        <dbReference type="Proteomes" id="UP001330812"/>
    </source>
</evidence>
<keyword evidence="5" id="KW-1185">Reference proteome</keyword>
<dbReference type="InterPro" id="IPR041698">
    <property type="entry name" value="Methyltransf_25"/>
</dbReference>
<organism evidence="4 5">
    <name type="scientific">Amycolatopsis rhabdoformis</name>
    <dbReference type="NCBI Taxonomy" id="1448059"/>
    <lineage>
        <taxon>Bacteria</taxon>
        <taxon>Bacillati</taxon>
        <taxon>Actinomycetota</taxon>
        <taxon>Actinomycetes</taxon>
        <taxon>Pseudonocardiales</taxon>
        <taxon>Pseudonocardiaceae</taxon>
        <taxon>Amycolatopsis</taxon>
    </lineage>
</organism>
<dbReference type="RefSeq" id="WP_326834289.1">
    <property type="nucleotide sequence ID" value="NZ_CP142149.1"/>
</dbReference>
<name>A0ABZ1IAP2_9PSEU</name>
<dbReference type="InterPro" id="IPR029063">
    <property type="entry name" value="SAM-dependent_MTases_sf"/>
</dbReference>
<protein>
    <submittedName>
        <fullName evidence="4">Class I SAM-dependent methyltransferase</fullName>
        <ecNumber evidence="4">2.1.-.-</ecNumber>
    </submittedName>
</protein>
<dbReference type="PANTHER" id="PTHR43861">
    <property type="entry name" value="TRANS-ACONITATE 2-METHYLTRANSFERASE-RELATED"/>
    <property type="match status" value="1"/>
</dbReference>
<dbReference type="EC" id="2.1.-.-" evidence="4"/>
<feature type="domain" description="Methyltransferase" evidence="3">
    <location>
        <begin position="45"/>
        <end position="136"/>
    </location>
</feature>
<keyword evidence="1 4" id="KW-0489">Methyltransferase</keyword>
<evidence type="ECO:0000313" key="4">
    <source>
        <dbReference type="EMBL" id="WSE31482.1"/>
    </source>
</evidence>
<dbReference type="SUPFAM" id="SSF53335">
    <property type="entry name" value="S-adenosyl-L-methionine-dependent methyltransferases"/>
    <property type="match status" value="1"/>
</dbReference>
<dbReference type="Pfam" id="PF13649">
    <property type="entry name" value="Methyltransf_25"/>
    <property type="match status" value="1"/>
</dbReference>
<sequence>MGEEATAEELFDALGAEYEEAFGARPLVDAAIRELVAELAPESKVLDLGSGTGRPLASELAAAGHHVTGLDVSAEMVRIAREQVPAAEFLHVDVREWESEAASWDAVCAFFSFVQLTRAETEGLLGKVAAWLKPGGQLVLITVPGDIEDLPIEFLGHAIRVTSFAPEDLENRVRAAGLEVTGTRSEVFEPGKPGAQVEEHLLITARKP</sequence>
<dbReference type="Proteomes" id="UP001330812">
    <property type="component" value="Chromosome"/>
</dbReference>
<dbReference type="Gene3D" id="3.40.50.150">
    <property type="entry name" value="Vaccinia Virus protein VP39"/>
    <property type="match status" value="1"/>
</dbReference>
<dbReference type="EMBL" id="CP142149">
    <property type="protein sequence ID" value="WSE31482.1"/>
    <property type="molecule type" value="Genomic_DNA"/>
</dbReference>
<dbReference type="GO" id="GO:0008168">
    <property type="term" value="F:methyltransferase activity"/>
    <property type="evidence" value="ECO:0007669"/>
    <property type="project" value="UniProtKB-KW"/>
</dbReference>
<evidence type="ECO:0000259" key="3">
    <source>
        <dbReference type="Pfam" id="PF13649"/>
    </source>
</evidence>
<dbReference type="CDD" id="cd02440">
    <property type="entry name" value="AdoMet_MTases"/>
    <property type="match status" value="1"/>
</dbReference>
<evidence type="ECO:0000256" key="1">
    <source>
        <dbReference type="ARBA" id="ARBA00022603"/>
    </source>
</evidence>
<reference evidence="4 5" key="1">
    <citation type="journal article" date="2015" name="Int. J. Syst. Evol. Microbiol.">
        <title>Amycolatopsis rhabdoformis sp. nov., an actinomycete isolated from a tropical forest soil.</title>
        <authorList>
            <person name="Souza W.R."/>
            <person name="Silva R.E."/>
            <person name="Goodfellow M."/>
            <person name="Busarakam K."/>
            <person name="Figueiro F.S."/>
            <person name="Ferreira D."/>
            <person name="Rodrigues-Filho E."/>
            <person name="Moraes L.A.B."/>
            <person name="Zucchi T.D."/>
        </authorList>
    </citation>
    <scope>NUCLEOTIDE SEQUENCE [LARGE SCALE GENOMIC DNA]</scope>
    <source>
        <strain evidence="4 5">NCIMB 14900</strain>
    </source>
</reference>
<keyword evidence="2 4" id="KW-0808">Transferase</keyword>
<accession>A0ABZ1IAP2</accession>
<gene>
    <name evidence="4" type="ORF">VSH64_05080</name>
</gene>
<proteinExistence type="predicted"/>
<evidence type="ECO:0000256" key="2">
    <source>
        <dbReference type="ARBA" id="ARBA00022679"/>
    </source>
</evidence>
<dbReference type="PANTHER" id="PTHR43861:SF1">
    <property type="entry name" value="TRANS-ACONITATE 2-METHYLTRANSFERASE"/>
    <property type="match status" value="1"/>
</dbReference>
<dbReference type="GO" id="GO:0032259">
    <property type="term" value="P:methylation"/>
    <property type="evidence" value="ECO:0007669"/>
    <property type="project" value="UniProtKB-KW"/>
</dbReference>